<dbReference type="EMBL" id="JBEPSB010000002">
    <property type="protein sequence ID" value="MET4559693.1"/>
    <property type="molecule type" value="Genomic_DNA"/>
</dbReference>
<gene>
    <name evidence="1" type="ORF">ABIA69_000836</name>
</gene>
<evidence type="ECO:0000313" key="2">
    <source>
        <dbReference type="Proteomes" id="UP001549363"/>
    </source>
</evidence>
<dbReference type="RefSeq" id="WP_107950532.1">
    <property type="nucleotide sequence ID" value="NZ_CP073713.1"/>
</dbReference>
<evidence type="ECO:0000313" key="1">
    <source>
        <dbReference type="EMBL" id="MET4559693.1"/>
    </source>
</evidence>
<accession>A0ABV2PFH2</accession>
<proteinExistence type="predicted"/>
<reference evidence="1 2" key="1">
    <citation type="submission" date="2024-06" db="EMBL/GenBank/DDBJ databases">
        <title>Sorghum-associated microbial communities from plants grown in Nebraska, USA.</title>
        <authorList>
            <person name="Schachtman D."/>
        </authorList>
    </citation>
    <scope>NUCLEOTIDE SEQUENCE [LARGE SCALE GENOMIC DNA]</scope>
    <source>
        <strain evidence="1 2">736</strain>
    </source>
</reference>
<keyword evidence="2" id="KW-1185">Reference proteome</keyword>
<sequence>MFTGESDNWSVRYEVEKTNSCQPTAGAIQYIGKETIPKRIEYSYDKASGDEPLNEYGVATLAKGCTYAREDSEIAVMLKWDNQTETIPLTVK</sequence>
<name>A0ABV2PFH2_9BACI</name>
<dbReference type="Proteomes" id="UP001549363">
    <property type="component" value="Unassembled WGS sequence"/>
</dbReference>
<comment type="caution">
    <text evidence="1">The sequence shown here is derived from an EMBL/GenBank/DDBJ whole genome shotgun (WGS) entry which is preliminary data.</text>
</comment>
<organism evidence="1 2">
    <name type="scientific">Lysinibacillus parviboronicapiens</name>
    <dbReference type="NCBI Taxonomy" id="436516"/>
    <lineage>
        <taxon>Bacteria</taxon>
        <taxon>Bacillati</taxon>
        <taxon>Bacillota</taxon>
        <taxon>Bacilli</taxon>
        <taxon>Bacillales</taxon>
        <taxon>Bacillaceae</taxon>
        <taxon>Lysinibacillus</taxon>
    </lineage>
</organism>
<protein>
    <submittedName>
        <fullName evidence="1">Uncharacterized protein</fullName>
    </submittedName>
</protein>